<protein>
    <submittedName>
        <fullName evidence="2">Transglutaminase</fullName>
    </submittedName>
</protein>
<proteinExistence type="predicted"/>
<evidence type="ECO:0000259" key="1">
    <source>
        <dbReference type="Pfam" id="PF08379"/>
    </source>
</evidence>
<dbReference type="Proteomes" id="UP000003250">
    <property type="component" value="Unassembled WGS sequence"/>
</dbReference>
<accession>H0I337</accession>
<dbReference type="Pfam" id="PF08379">
    <property type="entry name" value="Bact_transglu_N"/>
    <property type="match status" value="1"/>
</dbReference>
<sequence length="86" mass="9599">MKLTIHHQTTYRYARPILLQPHRMILRPRSSHDVTILASSLAFSSEAQLDWTQDVFGNLVAIGTFSEPTAELGITNHLTVEQLAAA</sequence>
<dbReference type="PANTHER" id="PTHR33490:SF1">
    <property type="entry name" value="SLL1233 PROTEIN"/>
    <property type="match status" value="1"/>
</dbReference>
<gene>
    <name evidence="2" type="ORF">MAXJ12_34494</name>
</gene>
<keyword evidence="3" id="KW-1185">Reference proteome</keyword>
<dbReference type="EMBL" id="AHAM01000314">
    <property type="protein sequence ID" value="EHK52585.1"/>
    <property type="molecule type" value="Genomic_DNA"/>
</dbReference>
<evidence type="ECO:0000313" key="2">
    <source>
        <dbReference type="EMBL" id="EHK52585.1"/>
    </source>
</evidence>
<dbReference type="PANTHER" id="PTHR33490">
    <property type="entry name" value="BLR5614 PROTEIN-RELATED"/>
    <property type="match status" value="1"/>
</dbReference>
<dbReference type="InterPro" id="IPR013589">
    <property type="entry name" value="Bac_transglu_N"/>
</dbReference>
<feature type="domain" description="Bacterial transglutaminase-like N-terminal" evidence="1">
    <location>
        <begin position="3"/>
        <end position="81"/>
    </location>
</feature>
<feature type="non-terminal residue" evidence="2">
    <location>
        <position position="86"/>
    </location>
</feature>
<organism evidence="2 3">
    <name type="scientific">Mesorhizobium alhagi CCNWXJ12-2</name>
    <dbReference type="NCBI Taxonomy" id="1107882"/>
    <lineage>
        <taxon>Bacteria</taxon>
        <taxon>Pseudomonadati</taxon>
        <taxon>Pseudomonadota</taxon>
        <taxon>Alphaproteobacteria</taxon>
        <taxon>Hyphomicrobiales</taxon>
        <taxon>Phyllobacteriaceae</taxon>
        <taxon>Allomesorhizobium</taxon>
    </lineage>
</organism>
<evidence type="ECO:0000313" key="3">
    <source>
        <dbReference type="Proteomes" id="UP000003250"/>
    </source>
</evidence>
<dbReference type="AlphaFoldDB" id="H0I337"/>
<dbReference type="RefSeq" id="WP_008840444.1">
    <property type="nucleotide sequence ID" value="NZ_AHAM01000314.1"/>
</dbReference>
<reference evidence="2 3" key="1">
    <citation type="journal article" date="2012" name="J. Bacteriol.">
        <title>Draft Genome Sequence of Mesorhizobium alhagi CCNWXJ12-2T, a Novel Salt-Resistant Species Isolated from the Desert of Northwestern China.</title>
        <authorList>
            <person name="Zhou M."/>
            <person name="Chen W."/>
            <person name="Chen H."/>
            <person name="Wei G."/>
        </authorList>
    </citation>
    <scope>NUCLEOTIDE SEQUENCE [LARGE SCALE GENOMIC DNA]</scope>
    <source>
        <strain evidence="2 3">CCNWXJ12-2</strain>
    </source>
</reference>
<name>H0I337_9HYPH</name>